<proteinExistence type="predicted"/>
<accession>A0A6V7EJA0</accession>
<sequence length="343" mass="38632">MSKRNLITEIQQKNARASGRYLHGNLELYELESSFRRLVESDSALIALHVMGIASCIEVGVREAIKRLVDSGSPFLDRSEIFKDHIRFDFALTRALSATQITFGDLVSHSLPVSNLNHIASHFATLFSNGNDRIEFSRILSEVREYVEPSEEEVFGDGEVGMAQRFAPFLLKDTERLLSDISSIFETRHLVAHEANFQAVSHTDLQKYMTSARSFLNALYELVEQTLNLGMSRSGMAGSVQQLAKAGRVVQEAETIQQHVFEKIASLKSDGNYLPELFNEAIKAFQAHHEAESNLRLALHAPFTGNAMRNIEADVTLQLWKHRAAYLVNLEDQVKFYVDVQSD</sequence>
<comment type="caution">
    <text evidence="1">The sequence shown here is derived from an EMBL/GenBank/DDBJ whole genome shotgun (WGS) entry which is preliminary data.</text>
</comment>
<reference evidence="1 2" key="1">
    <citation type="submission" date="2020-07" db="EMBL/GenBank/DDBJ databases">
        <authorList>
            <person name="Pothier F. J."/>
        </authorList>
    </citation>
    <scope>NUCLEOTIDE SEQUENCE [LARGE SCALE GENOMIC DNA]</scope>
    <source>
        <strain evidence="1 2">CFBP 7900</strain>
    </source>
</reference>
<dbReference type="EMBL" id="CAJDKC010000004">
    <property type="protein sequence ID" value="CAD0351309.1"/>
    <property type="molecule type" value="Genomic_DNA"/>
</dbReference>
<name>A0A6V7EJA0_9XANT</name>
<gene>
    <name evidence="1" type="ORF">CFBP7900_24140</name>
</gene>
<evidence type="ECO:0000313" key="1">
    <source>
        <dbReference type="EMBL" id="CAD0351304.1"/>
    </source>
</evidence>
<dbReference type="AlphaFoldDB" id="A0A6V7EJA0"/>
<dbReference type="RefSeq" id="WP_043889201.1">
    <property type="nucleotide sequence ID" value="NZ_CAJDKC010000004.1"/>
</dbReference>
<dbReference type="Proteomes" id="UP000587508">
    <property type="component" value="Unassembled WGS sequence"/>
</dbReference>
<organism evidence="1 2">
    <name type="scientific">Xanthomonas hortorum pv. carotae</name>
    <dbReference type="NCBI Taxonomy" id="487904"/>
    <lineage>
        <taxon>Bacteria</taxon>
        <taxon>Pseudomonadati</taxon>
        <taxon>Pseudomonadota</taxon>
        <taxon>Gammaproteobacteria</taxon>
        <taxon>Lysobacterales</taxon>
        <taxon>Lysobacteraceae</taxon>
        <taxon>Xanthomonas</taxon>
    </lineage>
</organism>
<protein>
    <submittedName>
        <fullName evidence="1">Uncharacterized protein</fullName>
    </submittedName>
</protein>
<evidence type="ECO:0000313" key="2">
    <source>
        <dbReference type="Proteomes" id="UP000587508"/>
    </source>
</evidence>
<dbReference type="EMBL" id="CAJDKC010000004">
    <property type="protein sequence ID" value="CAD0351304.1"/>
    <property type="molecule type" value="Genomic_DNA"/>
</dbReference>